<evidence type="ECO:0000256" key="1">
    <source>
        <dbReference type="ARBA" id="ARBA00009495"/>
    </source>
</evidence>
<dbReference type="PANTHER" id="PTHR15976">
    <property type="entry name" value="CONSTITUTIVE COACTIVATOR OF PEROXISOME PROLIFERATOR-ACTIVATED RECEPTOR GAMMA"/>
    <property type="match status" value="1"/>
</dbReference>
<dbReference type="EMBL" id="OA883800">
    <property type="protein sequence ID" value="CAD7279724.1"/>
    <property type="molecule type" value="Genomic_DNA"/>
</dbReference>
<keyword evidence="3" id="KW-1185">Reference proteome</keyword>
<reference evidence="2" key="1">
    <citation type="submission" date="2020-11" db="EMBL/GenBank/DDBJ databases">
        <authorList>
            <person name="Tran Van P."/>
        </authorList>
    </citation>
    <scope>NUCLEOTIDE SEQUENCE</scope>
</reference>
<evidence type="ECO:0000313" key="2">
    <source>
        <dbReference type="EMBL" id="CAD7279724.1"/>
    </source>
</evidence>
<dbReference type="AlphaFoldDB" id="A0A7R9BQL2"/>
<comment type="similarity">
    <text evidence="1">Belongs to the constitutive coactivator of PPAR-gamma family.</text>
</comment>
<accession>A0A7R9BQL2</accession>
<dbReference type="InterPro" id="IPR029060">
    <property type="entry name" value="PIN-like_dom_sf"/>
</dbReference>
<evidence type="ECO:0000313" key="3">
    <source>
        <dbReference type="Proteomes" id="UP000678499"/>
    </source>
</evidence>
<protein>
    <submittedName>
        <fullName evidence="2">Uncharacterized protein</fullName>
    </submittedName>
</protein>
<sequence length="549" mass="62117">MNPDAKKMNPVAFGAQKLQLFAESLPNPVCQNVDFNELTKRLGRPLQIVIDAETSLESLVSGFVSDDLCGGQWCRTYFNVARLVQALQGTQPFPVNFVLAFDGQVGARRFAEWKADQLHLRKNVECAFIHISRRRTPPPKVWAVPPAGLKLCVLQILHRLNVRVLFTSEDHCKEIFDFVKKNGFDGIVGRSGDFFALCPVRYFSGKHIKVCHESGAVVTQEFNRGEFWKNLGVGKNSVPVISALLKSHLKHEETMAKFFKTVCPERVDDVSVLMPALAKFASEKADRNFSDDILDEKCVKSIERAIEYFEVPEKQDVDIDVDDVIVEKETEAKKDVLTAREALIPRLPANSGPAKIPPCHTDVMKKAMELHSVGLMSPHVLQVLLKGEVRVPVMMELPDHPEIPNFGLLYRDLRRMVYAVLFNYHHHQYTSIQRKREKEALKKEGDGKRMDYVVPPMQVREWIFSAVNPYKKAEVVEPRSLGWQVPTVRRLWFGYILTATAPPIITVIELKAVLVTALSRLLGDPTYLRLLQAQDVSVRGVQLAAVINY</sequence>
<gene>
    <name evidence="2" type="ORF">NMOB1V02_LOCUS7392</name>
</gene>
<feature type="non-terminal residue" evidence="2">
    <location>
        <position position="549"/>
    </location>
</feature>
<proteinExistence type="inferred from homology"/>
<dbReference type="InterPro" id="IPR026784">
    <property type="entry name" value="Coact_PPARg"/>
</dbReference>
<dbReference type="OrthoDB" id="10061469at2759"/>
<dbReference type="SUPFAM" id="SSF88723">
    <property type="entry name" value="PIN domain-like"/>
    <property type="match status" value="1"/>
</dbReference>
<dbReference type="GO" id="GO:0005634">
    <property type="term" value="C:nucleus"/>
    <property type="evidence" value="ECO:0007669"/>
    <property type="project" value="TreeGrafter"/>
</dbReference>
<name>A0A7R9BQL2_9CRUS</name>
<dbReference type="Proteomes" id="UP000678499">
    <property type="component" value="Unassembled WGS sequence"/>
</dbReference>
<dbReference type="EMBL" id="CAJPEX010001763">
    <property type="protein sequence ID" value="CAG0919876.1"/>
    <property type="molecule type" value="Genomic_DNA"/>
</dbReference>
<organism evidence="2">
    <name type="scientific">Notodromas monacha</name>
    <dbReference type="NCBI Taxonomy" id="399045"/>
    <lineage>
        <taxon>Eukaryota</taxon>
        <taxon>Metazoa</taxon>
        <taxon>Ecdysozoa</taxon>
        <taxon>Arthropoda</taxon>
        <taxon>Crustacea</taxon>
        <taxon>Oligostraca</taxon>
        <taxon>Ostracoda</taxon>
        <taxon>Podocopa</taxon>
        <taxon>Podocopida</taxon>
        <taxon>Cypridocopina</taxon>
        <taxon>Cypridoidea</taxon>
        <taxon>Cyprididae</taxon>
        <taxon>Notodromas</taxon>
    </lineage>
</organism>
<dbReference type="PANTHER" id="PTHR15976:SF16">
    <property type="entry name" value="ASTEROID DOMAIN-CONTAINING PROTEIN"/>
    <property type="match status" value="1"/>
</dbReference>